<reference evidence="13" key="1">
    <citation type="journal article" date="2023" name="Science">
        <title>Genome structures resolve the early diversification of teleost fishes.</title>
        <authorList>
            <person name="Parey E."/>
            <person name="Louis A."/>
            <person name="Montfort J."/>
            <person name="Bouchez O."/>
            <person name="Roques C."/>
            <person name="Iampietro C."/>
            <person name="Lluch J."/>
            <person name="Castinel A."/>
            <person name="Donnadieu C."/>
            <person name="Desvignes T."/>
            <person name="Floi Bucao C."/>
            <person name="Jouanno E."/>
            <person name="Wen M."/>
            <person name="Mejri S."/>
            <person name="Dirks R."/>
            <person name="Jansen H."/>
            <person name="Henkel C."/>
            <person name="Chen W.J."/>
            <person name="Zahm M."/>
            <person name="Cabau C."/>
            <person name="Klopp C."/>
            <person name="Thompson A.W."/>
            <person name="Robinson-Rechavi M."/>
            <person name="Braasch I."/>
            <person name="Lecointre G."/>
            <person name="Bobe J."/>
            <person name="Postlethwait J.H."/>
            <person name="Berthelot C."/>
            <person name="Roest Crollius H."/>
            <person name="Guiguen Y."/>
        </authorList>
    </citation>
    <scope>NUCLEOTIDE SEQUENCE</scope>
    <source>
        <strain evidence="13">Concon-B</strain>
    </source>
</reference>
<evidence type="ECO:0000256" key="9">
    <source>
        <dbReference type="ARBA" id="ARBA00057267"/>
    </source>
</evidence>
<dbReference type="FunFam" id="1.10.10.60:FF:000032">
    <property type="entry name" value="Zinc finger and SCAN domain-containing 20"/>
    <property type="match status" value="1"/>
</dbReference>
<feature type="domain" description="YjeF C-terminal" evidence="12">
    <location>
        <begin position="324"/>
        <end position="615"/>
    </location>
</feature>
<dbReference type="EMBL" id="JAFJMO010000003">
    <property type="protein sequence ID" value="KAJ8282681.1"/>
    <property type="molecule type" value="Genomic_DNA"/>
</dbReference>
<feature type="binding site" evidence="10">
    <location>
        <begin position="536"/>
        <end position="545"/>
    </location>
    <ligand>
        <name>ATP</name>
        <dbReference type="ChEBI" id="CHEBI:30616"/>
    </ligand>
</feature>
<feature type="compositionally biased region" description="Polar residues" evidence="11">
    <location>
        <begin position="169"/>
        <end position="184"/>
    </location>
</feature>
<name>A0A9Q1DVN8_CONCO</name>
<gene>
    <name evidence="13" type="ORF">COCON_G00052000</name>
</gene>
<feature type="binding site" evidence="10">
    <location>
        <position position="424"/>
    </location>
    <ligand>
        <name>(6S)-NADPHX</name>
        <dbReference type="ChEBI" id="CHEBI:64076"/>
    </ligand>
</feature>
<dbReference type="OrthoDB" id="8110916at2759"/>
<feature type="region of interest" description="Disordered" evidence="11">
    <location>
        <begin position="169"/>
        <end position="193"/>
    </location>
</feature>
<protein>
    <recommendedName>
        <fullName evidence="10">ATP-dependent (S)-NAD(P)H-hydrate dehydratase</fullName>
        <ecNumber evidence="10">4.2.1.93</ecNumber>
    </recommendedName>
    <alternativeName>
        <fullName evidence="10">ATP-dependent NAD(P)HX dehydratase</fullName>
    </alternativeName>
</protein>
<dbReference type="AlphaFoldDB" id="A0A9Q1DVN8"/>
<organism evidence="13 14">
    <name type="scientific">Conger conger</name>
    <name type="common">Conger eel</name>
    <name type="synonym">Muraena conger</name>
    <dbReference type="NCBI Taxonomy" id="82655"/>
    <lineage>
        <taxon>Eukaryota</taxon>
        <taxon>Metazoa</taxon>
        <taxon>Chordata</taxon>
        <taxon>Craniata</taxon>
        <taxon>Vertebrata</taxon>
        <taxon>Euteleostomi</taxon>
        <taxon>Actinopterygii</taxon>
        <taxon>Neopterygii</taxon>
        <taxon>Teleostei</taxon>
        <taxon>Anguilliformes</taxon>
        <taxon>Congridae</taxon>
        <taxon>Conger</taxon>
    </lineage>
</organism>
<keyword evidence="3 10" id="KW-0067">ATP-binding</keyword>
<dbReference type="EC" id="4.2.1.93" evidence="10"/>
<keyword evidence="4" id="KW-0521">NADP</keyword>
<feature type="binding site" evidence="10">
    <location>
        <position position="546"/>
    </location>
    <ligand>
        <name>(6S)-NADPHX</name>
        <dbReference type="ChEBI" id="CHEBI:64076"/>
    </ligand>
</feature>
<feature type="binding site" evidence="10">
    <location>
        <begin position="477"/>
        <end position="483"/>
    </location>
    <ligand>
        <name>(6S)-NADPHX</name>
        <dbReference type="ChEBI" id="CHEBI:64076"/>
    </ligand>
</feature>
<evidence type="ECO:0000256" key="3">
    <source>
        <dbReference type="ARBA" id="ARBA00022840"/>
    </source>
</evidence>
<comment type="function">
    <text evidence="9 10">Catalyzes the dehydration of the S-form of NAD(P)HX at the expense of ATP, which is converted to ADP. Together with NAD(P)HX epimerase, which catalyzes the epimerization of the S- and R-forms, the enzyme allows the repair of both epimers of NAD(P)HX, a damaged form of NAD(P)H that is a result of enzymatic or heat-dependent hydration.</text>
</comment>
<dbReference type="FunFam" id="3.40.1190.20:FF:000013">
    <property type="entry name" value="ATP-dependent (S)-NAD(P)H-hydrate dehydratase"/>
    <property type="match status" value="1"/>
</dbReference>
<evidence type="ECO:0000313" key="14">
    <source>
        <dbReference type="Proteomes" id="UP001152803"/>
    </source>
</evidence>
<keyword evidence="2 10" id="KW-0547">Nucleotide-binding</keyword>
<dbReference type="InterPro" id="IPR017953">
    <property type="entry name" value="Carbohydrate_kinase_pred_CS"/>
</dbReference>
<proteinExistence type="inferred from homology"/>
<dbReference type="PANTHER" id="PTHR12592:SF0">
    <property type="entry name" value="ATP-DEPENDENT (S)-NAD(P)H-HYDRATE DEHYDRATASE"/>
    <property type="match status" value="1"/>
</dbReference>
<evidence type="ECO:0000256" key="6">
    <source>
        <dbReference type="ARBA" id="ARBA00023239"/>
    </source>
</evidence>
<evidence type="ECO:0000256" key="1">
    <source>
        <dbReference type="ARBA" id="ARBA00022553"/>
    </source>
</evidence>
<feature type="binding site" evidence="10">
    <location>
        <begin position="517"/>
        <end position="521"/>
    </location>
    <ligand>
        <name>ATP</name>
        <dbReference type="ChEBI" id="CHEBI:30616"/>
    </ligand>
</feature>
<keyword evidence="14" id="KW-1185">Reference proteome</keyword>
<evidence type="ECO:0000256" key="4">
    <source>
        <dbReference type="ARBA" id="ARBA00022857"/>
    </source>
</evidence>
<dbReference type="GO" id="GO:0046496">
    <property type="term" value="P:nicotinamide nucleotide metabolic process"/>
    <property type="evidence" value="ECO:0007669"/>
    <property type="project" value="UniProtKB-UniRule"/>
</dbReference>
<dbReference type="InterPro" id="IPR044822">
    <property type="entry name" value="Myb_DNA-bind_4"/>
</dbReference>
<dbReference type="Gene3D" id="1.10.10.60">
    <property type="entry name" value="Homeodomain-like"/>
    <property type="match status" value="1"/>
</dbReference>
<keyword evidence="1 10" id="KW-0597">Phosphoprotein</keyword>
<dbReference type="InterPro" id="IPR029056">
    <property type="entry name" value="Ribokinase-like"/>
</dbReference>
<dbReference type="HAMAP" id="MF_01965">
    <property type="entry name" value="NADHX_dehydratase"/>
    <property type="match status" value="1"/>
</dbReference>
<dbReference type="InterPro" id="IPR000631">
    <property type="entry name" value="CARKD"/>
</dbReference>
<comment type="catalytic activity">
    <reaction evidence="7 10">
        <text>(6S)-NADPHX + ATP = ADP + phosphate + NADPH + H(+)</text>
        <dbReference type="Rhea" id="RHEA:32231"/>
        <dbReference type="ChEBI" id="CHEBI:15378"/>
        <dbReference type="ChEBI" id="CHEBI:30616"/>
        <dbReference type="ChEBI" id="CHEBI:43474"/>
        <dbReference type="ChEBI" id="CHEBI:57783"/>
        <dbReference type="ChEBI" id="CHEBI:64076"/>
        <dbReference type="ChEBI" id="CHEBI:456216"/>
        <dbReference type="EC" id="4.2.1.93"/>
    </reaction>
</comment>
<dbReference type="Proteomes" id="UP001152803">
    <property type="component" value="Unassembled WGS sequence"/>
</dbReference>
<keyword evidence="5 10" id="KW-0520">NAD</keyword>
<evidence type="ECO:0000313" key="13">
    <source>
        <dbReference type="EMBL" id="KAJ8282681.1"/>
    </source>
</evidence>
<comment type="similarity">
    <text evidence="10">Belongs to the NnrD/CARKD family.</text>
</comment>
<comment type="cofactor">
    <cofactor evidence="10">
        <name>Mg(2+)</name>
        <dbReference type="ChEBI" id="CHEBI:18420"/>
    </cofactor>
</comment>
<dbReference type="SUPFAM" id="SSF53613">
    <property type="entry name" value="Ribokinase-like"/>
    <property type="match status" value="1"/>
</dbReference>
<dbReference type="Pfam" id="PF01256">
    <property type="entry name" value="Carb_kinase"/>
    <property type="match status" value="1"/>
</dbReference>
<dbReference type="Pfam" id="PF13837">
    <property type="entry name" value="Myb_DNA-bind_4"/>
    <property type="match status" value="1"/>
</dbReference>
<dbReference type="CDD" id="cd01171">
    <property type="entry name" value="YXKO-related"/>
    <property type="match status" value="1"/>
</dbReference>
<evidence type="ECO:0000259" key="12">
    <source>
        <dbReference type="PROSITE" id="PS51383"/>
    </source>
</evidence>
<evidence type="ECO:0000256" key="7">
    <source>
        <dbReference type="ARBA" id="ARBA00047472"/>
    </source>
</evidence>
<evidence type="ECO:0000256" key="5">
    <source>
        <dbReference type="ARBA" id="ARBA00023027"/>
    </source>
</evidence>
<dbReference type="Gene3D" id="3.40.1190.20">
    <property type="match status" value="1"/>
</dbReference>
<dbReference type="PROSITE" id="PS01049">
    <property type="entry name" value="YJEF_C_1"/>
    <property type="match status" value="1"/>
</dbReference>
<comment type="catalytic activity">
    <reaction evidence="8 10">
        <text>(6S)-NADHX + ATP = ADP + phosphate + NADH + H(+)</text>
        <dbReference type="Rhea" id="RHEA:19017"/>
        <dbReference type="ChEBI" id="CHEBI:15378"/>
        <dbReference type="ChEBI" id="CHEBI:30616"/>
        <dbReference type="ChEBI" id="CHEBI:43474"/>
        <dbReference type="ChEBI" id="CHEBI:57945"/>
        <dbReference type="ChEBI" id="CHEBI:64074"/>
        <dbReference type="ChEBI" id="CHEBI:456216"/>
        <dbReference type="EC" id="4.2.1.93"/>
    </reaction>
</comment>
<dbReference type="GO" id="GO:0047453">
    <property type="term" value="F:ATP-dependent NAD(P)H-hydrate dehydratase activity"/>
    <property type="evidence" value="ECO:0007669"/>
    <property type="project" value="UniProtKB-UniRule"/>
</dbReference>
<dbReference type="NCBIfam" id="TIGR00196">
    <property type="entry name" value="yjeF_cterm"/>
    <property type="match status" value="1"/>
</dbReference>
<dbReference type="GO" id="GO:0005524">
    <property type="term" value="F:ATP binding"/>
    <property type="evidence" value="ECO:0007669"/>
    <property type="project" value="UniProtKB-KW"/>
</dbReference>
<dbReference type="GO" id="GO:0110051">
    <property type="term" value="P:metabolite repair"/>
    <property type="evidence" value="ECO:0007669"/>
    <property type="project" value="TreeGrafter"/>
</dbReference>
<evidence type="ECO:0000256" key="2">
    <source>
        <dbReference type="ARBA" id="ARBA00022741"/>
    </source>
</evidence>
<feature type="region of interest" description="Disordered" evidence="11">
    <location>
        <begin position="255"/>
        <end position="298"/>
    </location>
</feature>
<accession>A0A9Q1DVN8</accession>
<sequence>MVILSTGTNDMSITDLETRALLDIWGEQDVQTALDGNFRNSHVYRDVACRLGEMGFERTPEQCRIRVKSLKRQYYQAKEGTKKNGQYHKICKFYDEMERILSNRPHIDPQDMMDSTAIGDETMDGTEEEGDVGIDHPQEAYVESTGECSYAEHPVKLEYPPLPIPVTVGNSTTPRQNNIQSGLSGTRPKRSKKRYTNLSLDKLMEKFLEQSMEAEENFYKYEEQRLRVEDRRREAEHSRELQMLQVLGQMFAGISSPAATPAPPHSHPSQMAPPTAATHPPHVHHHHRPAEHPNRGMASAPAHPLVIERSFSLGNAMQRSAENLLPLVRNIVPPLTQKKHKGQDGRVGIIGGCREYTGAPYFAAISALKVGADLSHVFCTKDAATVIKSYSPELIVHPVLDGSNAVDEVEKWLPRLHSIVVGPGLGRDDKLLKNAKEIIEKSKARDIPIIIDADGLWLVAQQPSVIQGYQKGILTPNFMEFSRLYEAVHHEPLDSRDNQRSVMQLSAAMGNLTVVLKGEEDIITDGNRVIVCSQEGSGRRCGGQGDLLSGSLGVLAHWAFSVPAETMKSTTPPLVAAYGACALTRQCNRQAFHKHGRATTTSDMIQEIGSAFKTLFES</sequence>
<feature type="compositionally biased region" description="Low complexity" evidence="11">
    <location>
        <begin position="267"/>
        <end position="280"/>
    </location>
</feature>
<keyword evidence="6 10" id="KW-0456">Lyase</keyword>
<evidence type="ECO:0000256" key="11">
    <source>
        <dbReference type="SAM" id="MobiDB-lite"/>
    </source>
</evidence>
<evidence type="ECO:0000256" key="8">
    <source>
        <dbReference type="ARBA" id="ARBA00048847"/>
    </source>
</evidence>
<dbReference type="PROSITE" id="PS51383">
    <property type="entry name" value="YJEF_C_3"/>
    <property type="match status" value="1"/>
</dbReference>
<evidence type="ECO:0000256" key="10">
    <source>
        <dbReference type="HAMAP-Rule" id="MF_03157"/>
    </source>
</evidence>
<comment type="caution">
    <text evidence="13">The sequence shown here is derived from an EMBL/GenBank/DDBJ whole genome shotgun (WGS) entry which is preliminary data.</text>
</comment>
<dbReference type="PANTHER" id="PTHR12592">
    <property type="entry name" value="ATP-DEPENDENT (S)-NAD(P)H-HYDRATE DEHYDRATASE FAMILY MEMBER"/>
    <property type="match status" value="1"/>
</dbReference>